<evidence type="ECO:0000313" key="1">
    <source>
        <dbReference type="EMBL" id="GAA4780259.1"/>
    </source>
</evidence>
<comment type="caution">
    <text evidence="1">The sequence shown here is derived from an EMBL/GenBank/DDBJ whole genome shotgun (WGS) entry which is preliminary data.</text>
</comment>
<name>A0ABP9AEK2_9GAMM</name>
<evidence type="ECO:0008006" key="3">
    <source>
        <dbReference type="Google" id="ProtNLM"/>
    </source>
</evidence>
<dbReference type="EMBL" id="BAABJE010000001">
    <property type="protein sequence ID" value="GAA4780259.1"/>
    <property type="molecule type" value="Genomic_DNA"/>
</dbReference>
<gene>
    <name evidence="1" type="ORF">GCM10023307_00030</name>
</gene>
<dbReference type="Proteomes" id="UP001499959">
    <property type="component" value="Unassembled WGS sequence"/>
</dbReference>
<evidence type="ECO:0000313" key="2">
    <source>
        <dbReference type="Proteomes" id="UP001499959"/>
    </source>
</evidence>
<reference evidence="2" key="1">
    <citation type="journal article" date="2019" name="Int. J. Syst. Evol. Microbiol.">
        <title>The Global Catalogue of Microorganisms (GCM) 10K type strain sequencing project: providing services to taxonomists for standard genome sequencing and annotation.</title>
        <authorList>
            <consortium name="The Broad Institute Genomics Platform"/>
            <consortium name="The Broad Institute Genome Sequencing Center for Infectious Disease"/>
            <person name="Wu L."/>
            <person name="Ma J."/>
        </authorList>
    </citation>
    <scope>NUCLEOTIDE SEQUENCE [LARGE SCALE GENOMIC DNA]</scope>
    <source>
        <strain evidence="2">JCM 18204</strain>
    </source>
</reference>
<accession>A0ABP9AEK2</accession>
<keyword evidence="2" id="KW-1185">Reference proteome</keyword>
<sequence>MDDALIAFAANAIREYLRQRPESADTLEGVHDWWIRWPGIPESPALTGIALERLEASGEVERVQIGNRVLWRRRQVADA</sequence>
<proteinExistence type="predicted"/>
<protein>
    <recommendedName>
        <fullName evidence="3">DUF3253 domain-containing protein</fullName>
    </recommendedName>
</protein>
<organism evidence="1 2">
    <name type="scientific">Lysobacter hankyongensis</name>
    <dbReference type="NCBI Taxonomy" id="1176535"/>
    <lineage>
        <taxon>Bacteria</taxon>
        <taxon>Pseudomonadati</taxon>
        <taxon>Pseudomonadota</taxon>
        <taxon>Gammaproteobacteria</taxon>
        <taxon>Lysobacterales</taxon>
        <taxon>Lysobacteraceae</taxon>
        <taxon>Lysobacter</taxon>
    </lineage>
</organism>